<accession>A0A146LTV4</accession>
<feature type="compositionally biased region" description="Polar residues" evidence="1">
    <location>
        <begin position="1018"/>
        <end position="1034"/>
    </location>
</feature>
<dbReference type="InterPro" id="IPR057986">
    <property type="entry name" value="TPR_Rlf/292/654"/>
</dbReference>
<feature type="region of interest" description="Disordered" evidence="1">
    <location>
        <begin position="1550"/>
        <end position="1591"/>
    </location>
</feature>
<feature type="compositionally biased region" description="Basic and acidic residues" evidence="1">
    <location>
        <begin position="2466"/>
        <end position="2475"/>
    </location>
</feature>
<feature type="compositionally biased region" description="Polar residues" evidence="1">
    <location>
        <begin position="2256"/>
        <end position="2269"/>
    </location>
</feature>
<sequence>MEDNIKIQELENVLLEESKPYTDKLDAVVSTWKYFYEQANDKESPEVLNQVLPALYRAAVRIILHGDWPRLKHVTRRKFTSLIKRCNQYLYRKFPDSAKKCKTLTFLWVDPWDHPTLRLILEKATAPDEDVCSLINHEGSELLFLRLEAMCEGKCEDLALQLAACYLKHLKQSVDCHDIVVDDMNDIFIALLYKFNKKQEVIDMLKAMPISDGIKLISRFCEKSKNKGRLWKHFDKMKYVACNTLLDMTMDICMDLEEDRQSLCGLIEEWINLNIAAKMSSDESLKQVSEIVRRLIGTAGSARHIYIFTQVLNNKYGGRVKLLCIELYIRGLSLNLNEIEELKALADEKLIKANKDLADGFLQLAELFSGNESVCRECILSSFSLFPTKETLHRIQTLLQVEDTSKCPVNCVDSRRLEKCSYHNQYNCTCGSNFLSIQLDPDILKSAPHLPDDLATVLSRSRSKLLTWSLGKNLDRECQKYLKNYKGPEFKTQELQYLNIDYSQFKDWPKDKEETSKPIKSNESPTNKPKIRKVGGATPRNEATLKRKEEGQSKHKNKTSDSPSKARNRLKRKSNLSPTSSKDEYSPRPSYGSDAVTNLISTAASTTFNDQPWREIDYSFNGDFIISKSRPLTNSVGTLVALPRCKAESSTQTEPQYLACQANDATNAGTSSASSKHVMVSKHNDSNGPALLQMNHISPSGSSAKCTTPVSSLEFNKPVRTYFNRKTANLHNNPAFNSYLNNHSPKPAEVPPTASSDIRIQEKLKPILKSLDMNPKVVLEDILSINRSSTQLPRESPEKAGFPYPRENLDILAQAVMRSDILLAKSVPGMNSVDMIVPQPQETAVHVVQISNSTPVLSQPAVTNVASSSISHSIHASSTSSATNIIQANNPTALSRVKTNDPAFQVDCATSSHLPDLSKTHDANSFIPSTSDSSASTSLIPSSSSVGTRINSIQLHSSNSQLPAGRSPLKSNLLTASEQLSMPTEVPCSSQQEGTLVTAHIQRVGQPSKQRNAPDLVSRTNCTNQSTSNDESNKVTSSQVFRLIVKDGRVVEQYYQGNQSLEPVLSIPDNEDSEILPNVSNSYNHDHFIKLLKKKNDLKTKQVNKGVDSSQVSSLPKFHHVFGRQIYQSDTMSLENSSMSSHTQYEERSNAEVKGPTDVLTTGLSKGVQTVLKDNDPPGKTLEKPRAEVQTQLTASVLPPSTSNAGVGADAKEIRHSTEIPSSSGVIFTCKVPISIANNQILQGKPVTILKTSSADSMPCSKVVDSGTRSKDSVIRSGNMNALLAAALQSSSPIKHTVINNPNSTPVTVSGVKHIKVNNADGIMMQKIRMPTPVQKNIRRQAPLPSRYIRPMIQVSTGNSMTQTGPPVVTIPLPARTVVLATNVNQNTMQSSLSKIETRQDHLNSDQPSVSSTTLEQLREFESVLEQVTNTSQMKERGNVKKVEHQPTQTSSTDFSAAASKVNPIFQSSLVSTISDLNNESVSLTFINKNVSSSSSSMVTSNPSKIATSTPVVVVQSCSRPLASPALSITSQSSLSPAPQTSPAHIQTKIGAKVNKPKIKSSVGKTAPAATIKVSTLPKPQQKPQEDEQTTQRIYAILDKYAEQLRNSPELKNKPAPRRRSNPPTNPTQSSKRKKSSHNKSKNVTSLPTCSGSEMSPGSEDLRTLGSEDSSNGVSQLSQVLNSPQSRNDEHSNPPGGDVSSETSESLDSKDQRSQHRILLTEPSSSSGRTVLVQENIQPLINVDGPKVLAGKQLVVGSGATVPLTLSLPAGNVKQVIFPVPADGRPFVVAKVPKMYRVHQVTMPTGSPLLATAGSGAVVLRQMCLNKANTGVKQVKLPVVSQIPGQGLNTITSQPAVVLPSGSQSFTLATSSGLDGDSLGITLDNTILLNTSTSQSLGFFQRNVTKSVGSQQSPNLLVPSNRASIETDTSASQFPGTPESASHVKCESTLSNHVIRTISDDQNKTSNLSSQTPSSFKTEDIHFNVTSEIISEKQPTSTPELMKQNAKNWTRMLEDTKGESSLNNEENKSADPDLKAIKPEFHKTSRSDASVDTIEMKSENQGLKVVCQSDSVIKSKLKEEPRFSEGRVLQDSAKACLSLQQDSSDQWQFNLSKVERSSKDLKMETTSSQEIVKPNTSILLNNLNHSIGVKRKVNVENTIFQVAFKRSDKLRLVKDEFIHQRNSSSTLEREIRLQKSLSEECEDLGVDKPRTSELFPEAELLLDSDPLSRDSLQELYSRGMESSSSSHDSPMRSSPTVLSDNSHSKFSSLSWKKQKNSSMSKSNDSNSEKMMLKLERLENKSESSCESSPLNGSNEPSNSAISHVKSLNSGHMSLKPNQGSMKKEDSIPSGSRDEMASPDSDACHFSEVDDSCIAPDLMDSDGESDSDSQSHTCKTTEYQGMIEPMHENESNDKSSDFTISSGQKCNNCTYQVSKDEPYKRKMDMQWFNIDQESDKVCSNPGDNEDSPNKMNREEPGNDNSLNGILLDDWNSHRDDSITERNLRRSRSGGSTFYRELNSPKAKRKKKPSIFVSSAGEDSGSSMDTLLTGGSDELEMDSLSRRSSVRGRVKKGCPCLNGSTDPTKKKKDLCTGPFVKTDRPCLSKSVNCHMSPTKKPQKTPIKPPTKKR</sequence>
<evidence type="ECO:0000313" key="3">
    <source>
        <dbReference type="EMBL" id="JAQ11171.1"/>
    </source>
</evidence>
<feature type="region of interest" description="Disordered" evidence="1">
    <location>
        <begin position="2235"/>
        <end position="2397"/>
    </location>
</feature>
<feature type="compositionally biased region" description="Basic residues" evidence="1">
    <location>
        <begin position="1631"/>
        <end position="1641"/>
    </location>
</feature>
<feature type="region of interest" description="Disordered" evidence="1">
    <location>
        <begin position="1005"/>
        <end position="1034"/>
    </location>
</feature>
<proteinExistence type="predicted"/>
<dbReference type="EMBL" id="GDHC01007458">
    <property type="protein sequence ID" value="JAQ11171.1"/>
    <property type="molecule type" value="Transcribed_RNA"/>
</dbReference>
<evidence type="ECO:0000256" key="1">
    <source>
        <dbReference type="SAM" id="MobiDB-lite"/>
    </source>
</evidence>
<feature type="compositionally biased region" description="Basic and acidic residues" evidence="1">
    <location>
        <begin position="2341"/>
        <end position="2367"/>
    </location>
</feature>
<protein>
    <recommendedName>
        <fullName evidence="2">Zinc finger protein Rlf/292/654 TPR repeats domain-containing protein</fullName>
    </recommendedName>
</protein>
<gene>
    <name evidence="3" type="ORF">g.62406</name>
</gene>
<feature type="compositionally biased region" description="Polar residues" evidence="1">
    <location>
        <begin position="1446"/>
        <end position="1455"/>
    </location>
</feature>
<feature type="compositionally biased region" description="Low complexity" evidence="1">
    <location>
        <begin position="2276"/>
        <end position="2285"/>
    </location>
</feature>
<feature type="compositionally biased region" description="Basic and acidic residues" evidence="1">
    <location>
        <begin position="2286"/>
        <end position="2303"/>
    </location>
</feature>
<feature type="region of interest" description="Disordered" evidence="1">
    <location>
        <begin position="1140"/>
        <end position="1160"/>
    </location>
</feature>
<dbReference type="Pfam" id="PF25580">
    <property type="entry name" value="TPR_Rlf"/>
    <property type="match status" value="1"/>
</dbReference>
<feature type="domain" description="Zinc finger protein Rlf/292/654 TPR repeats" evidence="2">
    <location>
        <begin position="258"/>
        <end position="404"/>
    </location>
</feature>
<feature type="compositionally biased region" description="Polar residues" evidence="1">
    <location>
        <begin position="2304"/>
        <end position="2340"/>
    </location>
</feature>
<feature type="compositionally biased region" description="Low complexity" evidence="1">
    <location>
        <begin position="2237"/>
        <end position="2255"/>
    </location>
</feature>
<feature type="compositionally biased region" description="Basic and acidic residues" evidence="1">
    <location>
        <begin position="543"/>
        <end position="553"/>
    </location>
</feature>
<feature type="region of interest" description="Disordered" evidence="1">
    <location>
        <begin position="1434"/>
        <end position="1455"/>
    </location>
</feature>
<organism evidence="3">
    <name type="scientific">Lygus hesperus</name>
    <name type="common">Western plant bug</name>
    <dbReference type="NCBI Taxonomy" id="30085"/>
    <lineage>
        <taxon>Eukaryota</taxon>
        <taxon>Metazoa</taxon>
        <taxon>Ecdysozoa</taxon>
        <taxon>Arthropoda</taxon>
        <taxon>Hexapoda</taxon>
        <taxon>Insecta</taxon>
        <taxon>Pterygota</taxon>
        <taxon>Neoptera</taxon>
        <taxon>Paraneoptera</taxon>
        <taxon>Hemiptera</taxon>
        <taxon>Heteroptera</taxon>
        <taxon>Panheteroptera</taxon>
        <taxon>Cimicomorpha</taxon>
        <taxon>Miridae</taxon>
        <taxon>Mirini</taxon>
        <taxon>Lygus</taxon>
    </lineage>
</organism>
<feature type="compositionally biased region" description="Polar residues" evidence="1">
    <location>
        <begin position="518"/>
        <end position="527"/>
    </location>
</feature>
<feature type="region of interest" description="Disordered" evidence="1">
    <location>
        <begin position="2449"/>
        <end position="2627"/>
    </location>
</feature>
<feature type="region of interest" description="Disordered" evidence="1">
    <location>
        <begin position="1605"/>
        <end position="1728"/>
    </location>
</feature>
<feature type="compositionally biased region" description="Polar residues" evidence="1">
    <location>
        <begin position="1643"/>
        <end position="1656"/>
    </location>
</feature>
<feature type="compositionally biased region" description="Basic and acidic residues" evidence="1">
    <location>
        <begin position="2489"/>
        <end position="2502"/>
    </location>
</feature>
<evidence type="ECO:0000259" key="2">
    <source>
        <dbReference type="Pfam" id="PF25580"/>
    </source>
</evidence>
<reference evidence="3" key="1">
    <citation type="journal article" date="2016" name="Gigascience">
        <title>De novo construction of an expanded transcriptome assembly for the western tarnished plant bug, Lygus hesperus.</title>
        <authorList>
            <person name="Tassone E.E."/>
            <person name="Geib S.M."/>
            <person name="Hall B."/>
            <person name="Fabrick J.A."/>
            <person name="Brent C.S."/>
            <person name="Hull J.J."/>
        </authorList>
    </citation>
    <scope>NUCLEOTIDE SEQUENCE</scope>
</reference>
<feature type="region of interest" description="Disordered" evidence="1">
    <location>
        <begin position="509"/>
        <end position="592"/>
    </location>
</feature>
<feature type="compositionally biased region" description="Polar residues" evidence="1">
    <location>
        <begin position="1667"/>
        <end position="1686"/>
    </location>
</feature>
<feature type="compositionally biased region" description="Basic and acidic residues" evidence="1">
    <location>
        <begin position="1434"/>
        <end position="1445"/>
    </location>
</feature>
<name>A0A146LTV4_LYGHE</name>